<evidence type="ECO:0000256" key="6">
    <source>
        <dbReference type="SAM" id="MobiDB-lite"/>
    </source>
</evidence>
<keyword evidence="9" id="KW-1185">Reference proteome</keyword>
<evidence type="ECO:0000256" key="1">
    <source>
        <dbReference type="ARBA" id="ARBA00004141"/>
    </source>
</evidence>
<reference evidence="8 9" key="1">
    <citation type="submission" date="2015-01" db="EMBL/GenBank/DDBJ databases">
        <title>The Genome Sequence of Capronia semiimmersa CBS27337.</title>
        <authorList>
            <consortium name="The Broad Institute Genomics Platform"/>
            <person name="Cuomo C."/>
            <person name="de Hoog S."/>
            <person name="Gorbushina A."/>
            <person name="Stielow B."/>
            <person name="Teixiera M."/>
            <person name="Abouelleil A."/>
            <person name="Chapman S.B."/>
            <person name="Priest M."/>
            <person name="Young S.K."/>
            <person name="Wortman J."/>
            <person name="Nusbaum C."/>
            <person name="Birren B."/>
        </authorList>
    </citation>
    <scope>NUCLEOTIDE SEQUENCE [LARGE SCALE GENOMIC DNA]</scope>
    <source>
        <strain evidence="8 9">CBS 27337</strain>
    </source>
</reference>
<evidence type="ECO:0000256" key="5">
    <source>
        <dbReference type="ARBA" id="ARBA00023136"/>
    </source>
</evidence>
<evidence type="ECO:0000256" key="2">
    <source>
        <dbReference type="ARBA" id="ARBA00005587"/>
    </source>
</evidence>
<feature type="transmembrane region" description="Helical" evidence="7">
    <location>
        <begin position="132"/>
        <end position="153"/>
    </location>
</feature>
<evidence type="ECO:0000256" key="7">
    <source>
        <dbReference type="SAM" id="Phobius"/>
    </source>
</evidence>
<dbReference type="HOGENOM" id="CLU_051062_4_0_1"/>
<evidence type="ECO:0008006" key="10">
    <source>
        <dbReference type="Google" id="ProtNLM"/>
    </source>
</evidence>
<dbReference type="InterPro" id="IPR000791">
    <property type="entry name" value="Gpr1/Fun34/SatP-like"/>
</dbReference>
<comment type="subcellular location">
    <subcellularLocation>
        <location evidence="1">Membrane</location>
        <topology evidence="1">Multi-pass membrane protein</topology>
    </subcellularLocation>
</comment>
<feature type="transmembrane region" description="Helical" evidence="7">
    <location>
        <begin position="75"/>
        <end position="94"/>
    </location>
</feature>
<evidence type="ECO:0000256" key="4">
    <source>
        <dbReference type="ARBA" id="ARBA00022989"/>
    </source>
</evidence>
<proteinExistence type="inferred from homology"/>
<protein>
    <recommendedName>
        <fullName evidence="10">GPR1/FUN34/YaaH-class plasma membrane protein</fullName>
    </recommendedName>
</protein>
<dbReference type="AlphaFoldDB" id="A0A0D2FA53"/>
<sequence length="286" mass="31066">MSNMPDVEKDHAGSDSVNGKYDLHHDHHTEESALRRIRTAGSISITPELFEKIYLSPKNRVSNNIRSTFGNPTPLAIVGFLISLTPLSNVLLGWRGSGGLGAAETGVYYFFGGLLMVLGGFLEFILGNTFPFVVFSSFGAFWLAFGATLTPYFNASIAYLPTDPAASSSDPVFASTFAFFHVYMAVLCFVYLIVALRTNIVFVLIFATLVAAFGCLAEFFFQIGEGNVNLTMQHAAGGCTFVTSLLGWYLFIVQLLASVDFPLNLPVGDLSRFIKGASERASAKEE</sequence>
<keyword evidence="5 7" id="KW-0472">Membrane</keyword>
<feature type="transmembrane region" description="Helical" evidence="7">
    <location>
        <begin position="106"/>
        <end position="125"/>
    </location>
</feature>
<dbReference type="GO" id="GO:0015123">
    <property type="term" value="F:acetate transmembrane transporter activity"/>
    <property type="evidence" value="ECO:0007669"/>
    <property type="project" value="TreeGrafter"/>
</dbReference>
<feature type="transmembrane region" description="Helical" evidence="7">
    <location>
        <begin position="201"/>
        <end position="223"/>
    </location>
</feature>
<evidence type="ECO:0000313" key="8">
    <source>
        <dbReference type="EMBL" id="KIW64893.1"/>
    </source>
</evidence>
<feature type="transmembrane region" description="Helical" evidence="7">
    <location>
        <begin position="235"/>
        <end position="257"/>
    </location>
</feature>
<feature type="transmembrane region" description="Helical" evidence="7">
    <location>
        <begin position="173"/>
        <end position="194"/>
    </location>
</feature>
<keyword evidence="3 7" id="KW-0812">Transmembrane</keyword>
<feature type="region of interest" description="Disordered" evidence="6">
    <location>
        <begin position="1"/>
        <end position="22"/>
    </location>
</feature>
<dbReference type="Proteomes" id="UP000054266">
    <property type="component" value="Unassembled WGS sequence"/>
</dbReference>
<comment type="similarity">
    <text evidence="2">Belongs to the acetate uptake transporter (AceTr) (TC 2.A.96) family.</text>
</comment>
<dbReference type="GO" id="GO:0005886">
    <property type="term" value="C:plasma membrane"/>
    <property type="evidence" value="ECO:0007669"/>
    <property type="project" value="TreeGrafter"/>
</dbReference>
<dbReference type="PANTHER" id="PTHR31123:SF4">
    <property type="entry name" value="PROTEIN ALCS"/>
    <property type="match status" value="1"/>
</dbReference>
<gene>
    <name evidence="8" type="ORF">PV04_07197</name>
</gene>
<dbReference type="InterPro" id="IPR051633">
    <property type="entry name" value="AceTr"/>
</dbReference>
<dbReference type="EMBL" id="KN846960">
    <property type="protein sequence ID" value="KIW64893.1"/>
    <property type="molecule type" value="Genomic_DNA"/>
</dbReference>
<accession>A0A0D2FA53</accession>
<evidence type="ECO:0000256" key="3">
    <source>
        <dbReference type="ARBA" id="ARBA00022692"/>
    </source>
</evidence>
<name>A0A0D2FA53_9EURO</name>
<evidence type="ECO:0000313" key="9">
    <source>
        <dbReference type="Proteomes" id="UP000054266"/>
    </source>
</evidence>
<dbReference type="PANTHER" id="PTHR31123">
    <property type="entry name" value="ACCUMULATION OF DYADS PROTEIN 2-RELATED"/>
    <property type="match status" value="1"/>
</dbReference>
<dbReference type="STRING" id="5601.A0A0D2FA53"/>
<dbReference type="Pfam" id="PF01184">
    <property type="entry name" value="Gpr1_Fun34_YaaH"/>
    <property type="match status" value="1"/>
</dbReference>
<keyword evidence="4 7" id="KW-1133">Transmembrane helix</keyword>
<organism evidence="8 9">
    <name type="scientific">Phialophora macrospora</name>
    <dbReference type="NCBI Taxonomy" id="1851006"/>
    <lineage>
        <taxon>Eukaryota</taxon>
        <taxon>Fungi</taxon>
        <taxon>Dikarya</taxon>
        <taxon>Ascomycota</taxon>
        <taxon>Pezizomycotina</taxon>
        <taxon>Eurotiomycetes</taxon>
        <taxon>Chaetothyriomycetidae</taxon>
        <taxon>Chaetothyriales</taxon>
        <taxon>Herpotrichiellaceae</taxon>
        <taxon>Phialophora</taxon>
    </lineage>
</organism>
<feature type="compositionally biased region" description="Basic and acidic residues" evidence="6">
    <location>
        <begin position="1"/>
        <end position="13"/>
    </location>
</feature>